<dbReference type="OrthoDB" id="6475849at2759"/>
<keyword evidence="3" id="KW-0645">Protease</keyword>
<dbReference type="PANTHER" id="PTHR11733">
    <property type="entry name" value="ZINC METALLOPROTEASE FAMILY M13 NEPRILYSIN-RELATED"/>
    <property type="match status" value="1"/>
</dbReference>
<dbReference type="CDD" id="cd08662">
    <property type="entry name" value="M13"/>
    <property type="match status" value="1"/>
</dbReference>
<dbReference type="InterPro" id="IPR000718">
    <property type="entry name" value="Peptidase_M13"/>
</dbReference>
<keyword evidence="4" id="KW-0479">Metal-binding</keyword>
<dbReference type="PRINTS" id="PR00786">
    <property type="entry name" value="NEPRILYSIN"/>
</dbReference>
<dbReference type="InterPro" id="IPR018497">
    <property type="entry name" value="Peptidase_M13_C"/>
</dbReference>
<dbReference type="PROSITE" id="PS51885">
    <property type="entry name" value="NEPRILYSIN"/>
    <property type="match status" value="1"/>
</dbReference>
<dbReference type="GO" id="GO:0004222">
    <property type="term" value="F:metalloendopeptidase activity"/>
    <property type="evidence" value="ECO:0007669"/>
    <property type="project" value="InterPro"/>
</dbReference>
<dbReference type="Pfam" id="PF01431">
    <property type="entry name" value="Peptidase_M13"/>
    <property type="match status" value="1"/>
</dbReference>
<accession>A0A7R8WH17</accession>
<keyword evidence="6" id="KW-0862">Zinc</keyword>
<dbReference type="GO" id="GO:0046872">
    <property type="term" value="F:metal ion binding"/>
    <property type="evidence" value="ECO:0007669"/>
    <property type="project" value="UniProtKB-KW"/>
</dbReference>
<dbReference type="InterPro" id="IPR008753">
    <property type="entry name" value="Peptidase_M13_N"/>
</dbReference>
<evidence type="ECO:0000256" key="2">
    <source>
        <dbReference type="ARBA" id="ARBA00007357"/>
    </source>
</evidence>
<comment type="cofactor">
    <cofactor evidence="1">
        <name>Zn(2+)</name>
        <dbReference type="ChEBI" id="CHEBI:29105"/>
    </cofactor>
</comment>
<evidence type="ECO:0000256" key="5">
    <source>
        <dbReference type="ARBA" id="ARBA00022801"/>
    </source>
</evidence>
<evidence type="ECO:0000256" key="3">
    <source>
        <dbReference type="ARBA" id="ARBA00022670"/>
    </source>
</evidence>
<dbReference type="InterPro" id="IPR024079">
    <property type="entry name" value="MetalloPept_cat_dom_sf"/>
</dbReference>
<dbReference type="AlphaFoldDB" id="A0A7R8WH17"/>
<dbReference type="GO" id="GO:0005886">
    <property type="term" value="C:plasma membrane"/>
    <property type="evidence" value="ECO:0007669"/>
    <property type="project" value="TreeGrafter"/>
</dbReference>
<dbReference type="EMBL" id="OB663590">
    <property type="protein sequence ID" value="CAD7231513.1"/>
    <property type="molecule type" value="Genomic_DNA"/>
</dbReference>
<evidence type="ECO:0000256" key="4">
    <source>
        <dbReference type="ARBA" id="ARBA00022723"/>
    </source>
</evidence>
<name>A0A7R8WH17_9CRUS</name>
<keyword evidence="5" id="KW-0378">Hydrolase</keyword>
<evidence type="ECO:0000256" key="1">
    <source>
        <dbReference type="ARBA" id="ARBA00001947"/>
    </source>
</evidence>
<keyword evidence="7" id="KW-0482">Metalloprotease</keyword>
<reference evidence="8" key="1">
    <citation type="submission" date="2020-11" db="EMBL/GenBank/DDBJ databases">
        <authorList>
            <person name="Tran Van P."/>
        </authorList>
    </citation>
    <scope>NUCLEOTIDE SEQUENCE</scope>
</reference>
<proteinExistence type="inferred from homology"/>
<gene>
    <name evidence="8" type="ORF">CTOB1V02_LOCUS9360</name>
</gene>
<evidence type="ECO:0000313" key="8">
    <source>
        <dbReference type="EMBL" id="CAD7231513.1"/>
    </source>
</evidence>
<sequence length="511" mass="59751">MDLTLPSREYFFNHSSKFIKAYLKYMTDVAILLGAEEDYAKDEMRKVLFFETQLARAVLPEEERHDTGARYDKMTLAQLEEVVPDFKWHEYLRSFLFVDISPDEDIVTYAMPYIKKMATILRRTQRRVIHNYILWRFVASLVEMMPQSFQQVMQEFRKTMFGIKAHRSHWQKCVDWTNKKPLAMAVGAMYVRHNFDHQSKETALEMIHGIRSAFDELLQENDWMDDETREVAKQKLYSMKERIGYPDMLESKDELEEEYEELTVTHDQFLQNILEALRFEAHKVLKKLKEPIVKDKWYTIPAEVNAYYNPNKNAIVLPAGILQPLFYSADFPKSLNFGGIGVVIGHEITHGFDDKGRQFDKEGNLKFWWNNETIAAFRNRTKCIVDQYSEYKLRQVNMNINGMMTQGENIADNGGLKQAFRAYKHWVEKHGPEPLLPGLNMTHEQLFFLNYARIWCGSMTPEDAVSKVRSAVHAPGEIRVLGPLSNSKDFSEAFSCPVGSRMNPEHKCSVW</sequence>
<evidence type="ECO:0000256" key="7">
    <source>
        <dbReference type="ARBA" id="ARBA00023049"/>
    </source>
</evidence>
<dbReference type="Pfam" id="PF05649">
    <property type="entry name" value="Peptidase_M13_N"/>
    <property type="match status" value="1"/>
</dbReference>
<dbReference type="Gene3D" id="3.40.390.10">
    <property type="entry name" value="Collagenase (Catalytic Domain)"/>
    <property type="match status" value="1"/>
</dbReference>
<evidence type="ECO:0000256" key="6">
    <source>
        <dbReference type="ARBA" id="ARBA00022833"/>
    </source>
</evidence>
<dbReference type="PANTHER" id="PTHR11733:SF241">
    <property type="entry name" value="GH26575P-RELATED"/>
    <property type="match status" value="1"/>
</dbReference>
<organism evidence="8">
    <name type="scientific">Cyprideis torosa</name>
    <dbReference type="NCBI Taxonomy" id="163714"/>
    <lineage>
        <taxon>Eukaryota</taxon>
        <taxon>Metazoa</taxon>
        <taxon>Ecdysozoa</taxon>
        <taxon>Arthropoda</taxon>
        <taxon>Crustacea</taxon>
        <taxon>Oligostraca</taxon>
        <taxon>Ostracoda</taxon>
        <taxon>Podocopa</taxon>
        <taxon>Podocopida</taxon>
        <taxon>Cytherocopina</taxon>
        <taxon>Cytheroidea</taxon>
        <taxon>Cytherideidae</taxon>
        <taxon>Cyprideis</taxon>
    </lineage>
</organism>
<dbReference type="GO" id="GO:0016485">
    <property type="term" value="P:protein processing"/>
    <property type="evidence" value="ECO:0007669"/>
    <property type="project" value="TreeGrafter"/>
</dbReference>
<comment type="similarity">
    <text evidence="2">Belongs to the peptidase M13 family.</text>
</comment>
<dbReference type="SUPFAM" id="SSF55486">
    <property type="entry name" value="Metalloproteases ('zincins'), catalytic domain"/>
    <property type="match status" value="1"/>
</dbReference>
<protein>
    <submittedName>
        <fullName evidence="8">Uncharacterized protein</fullName>
    </submittedName>
</protein>